<dbReference type="Pfam" id="PF01936">
    <property type="entry name" value="NYN"/>
    <property type="match status" value="1"/>
</dbReference>
<sequence>MDKNIGKVLKNISKFKIGVFVDNSNLYHAQKDAGWWIDWKKLKTFLQKRLNISFYNFYIALPDRSDADYKSTKAFVSQLKKFSVIKTKPMKYIKTQAGVLRKGDMDVEIVLDIVRNIKKLDVIMVVTGDSDYLELKNWVLKDQKKKIIFVALENNIAWELRQCWHIYLNRIREEVEFKKKPRV</sequence>
<dbReference type="CDD" id="cd10911">
    <property type="entry name" value="PIN_LabA"/>
    <property type="match status" value="1"/>
</dbReference>
<dbReference type="EMBL" id="PEWC01000018">
    <property type="protein sequence ID" value="PIU71881.1"/>
    <property type="molecule type" value="Genomic_DNA"/>
</dbReference>
<comment type="caution">
    <text evidence="2">The sequence shown here is derived from an EMBL/GenBank/DDBJ whole genome shotgun (WGS) entry which is preliminary data.</text>
</comment>
<proteinExistence type="predicted"/>
<name>A0A2M7AQG9_9BACT</name>
<dbReference type="PANTHER" id="PTHR35458:SF8">
    <property type="entry name" value="SLR0650 PROTEIN"/>
    <property type="match status" value="1"/>
</dbReference>
<reference evidence="3" key="1">
    <citation type="submission" date="2017-09" db="EMBL/GenBank/DDBJ databases">
        <title>Depth-based differentiation of microbial function through sediment-hosted aquifers and enrichment of novel symbionts in the deep terrestrial subsurface.</title>
        <authorList>
            <person name="Probst A.J."/>
            <person name="Ladd B."/>
            <person name="Jarett J.K."/>
            <person name="Geller-Mcgrath D.E."/>
            <person name="Sieber C.M.K."/>
            <person name="Emerson J.B."/>
            <person name="Anantharaman K."/>
            <person name="Thomas B.C."/>
            <person name="Malmstrom R."/>
            <person name="Stieglmeier M."/>
            <person name="Klingl A."/>
            <person name="Woyke T."/>
            <person name="Ryan C.M."/>
            <person name="Banfield J.F."/>
        </authorList>
    </citation>
    <scope>NUCLEOTIDE SEQUENCE [LARGE SCALE GENOMIC DNA]</scope>
</reference>
<dbReference type="PANTHER" id="PTHR35458">
    <property type="entry name" value="SLR0755 PROTEIN"/>
    <property type="match status" value="1"/>
</dbReference>
<dbReference type="AlphaFoldDB" id="A0A2M7AQG9"/>
<feature type="domain" description="NYN" evidence="1">
    <location>
        <begin position="16"/>
        <end position="162"/>
    </location>
</feature>
<gene>
    <name evidence="2" type="ORF">COS80_00815</name>
</gene>
<evidence type="ECO:0000313" key="2">
    <source>
        <dbReference type="EMBL" id="PIU71881.1"/>
    </source>
</evidence>
<dbReference type="InterPro" id="IPR047140">
    <property type="entry name" value="LabA"/>
</dbReference>
<dbReference type="Proteomes" id="UP000230972">
    <property type="component" value="Unassembled WGS sequence"/>
</dbReference>
<dbReference type="InterPro" id="IPR021139">
    <property type="entry name" value="NYN"/>
</dbReference>
<dbReference type="Gene3D" id="3.40.50.1010">
    <property type="entry name" value="5'-nuclease"/>
    <property type="match status" value="1"/>
</dbReference>
<organism evidence="2 3">
    <name type="scientific">Candidatus Woesebacteria bacterium CG06_land_8_20_14_3_00_39_27</name>
    <dbReference type="NCBI Taxonomy" id="1975057"/>
    <lineage>
        <taxon>Bacteria</taxon>
        <taxon>Candidatus Woeseibacteriota</taxon>
    </lineage>
</organism>
<evidence type="ECO:0000259" key="1">
    <source>
        <dbReference type="Pfam" id="PF01936"/>
    </source>
</evidence>
<evidence type="ECO:0000313" key="3">
    <source>
        <dbReference type="Proteomes" id="UP000230972"/>
    </source>
</evidence>
<dbReference type="GO" id="GO:0004540">
    <property type="term" value="F:RNA nuclease activity"/>
    <property type="evidence" value="ECO:0007669"/>
    <property type="project" value="InterPro"/>
</dbReference>
<protein>
    <recommendedName>
        <fullName evidence="1">NYN domain-containing protein</fullName>
    </recommendedName>
</protein>
<accession>A0A2M7AQG9</accession>